<keyword evidence="2" id="KW-1185">Reference proteome</keyword>
<reference evidence="1" key="1">
    <citation type="submission" date="2023-04" db="EMBL/GenBank/DDBJ databases">
        <authorList>
            <person name="Vijverberg K."/>
            <person name="Xiong W."/>
            <person name="Schranz E."/>
        </authorList>
    </citation>
    <scope>NUCLEOTIDE SEQUENCE</scope>
</reference>
<dbReference type="PANTHER" id="PTHR45642">
    <property type="entry name" value="GDSL ESTERASE/LIPASE EXL3"/>
    <property type="match status" value="1"/>
</dbReference>
<gene>
    <name evidence="1" type="ORF">LSALG_LOCUS41253</name>
</gene>
<proteinExistence type="predicted"/>
<dbReference type="InterPro" id="IPR050592">
    <property type="entry name" value="GDSL_lipolytic_enzyme"/>
</dbReference>
<sequence length="203" mass="23057">MRTLKRLRTREQIWTISILKSKSFIKLTPSSIWASPTTHHEDLFPSSLVSVGAARAAQAVFGCFSFDCGSICEGEENNWPDGARQAETKTPDQRKAMNFAHKVLDKMYVRAFSTGMMEGVSMGQLLRSFYEPQDLIFKTSTQSHKVSAILVFGDFTSDPENNNYILNPFRGNFPPYGRDFANQKATVRCTNGKKHNPNFRIFW</sequence>
<evidence type="ECO:0000313" key="2">
    <source>
        <dbReference type="Proteomes" id="UP001177003"/>
    </source>
</evidence>
<dbReference type="AlphaFoldDB" id="A0AA36A1E2"/>
<dbReference type="Proteomes" id="UP001177003">
    <property type="component" value="Chromosome 9"/>
</dbReference>
<accession>A0AA36A1E2</accession>
<dbReference type="EMBL" id="OX465085">
    <property type="protein sequence ID" value="CAI9302780.1"/>
    <property type="molecule type" value="Genomic_DNA"/>
</dbReference>
<protein>
    <submittedName>
        <fullName evidence="1">Uncharacterized protein</fullName>
    </submittedName>
</protein>
<dbReference type="PANTHER" id="PTHR45642:SF3">
    <property type="entry name" value="OS09G0540400 PROTEIN"/>
    <property type="match status" value="1"/>
</dbReference>
<evidence type="ECO:0000313" key="1">
    <source>
        <dbReference type="EMBL" id="CAI9302780.1"/>
    </source>
</evidence>
<organism evidence="1 2">
    <name type="scientific">Lactuca saligna</name>
    <name type="common">Willowleaf lettuce</name>
    <dbReference type="NCBI Taxonomy" id="75948"/>
    <lineage>
        <taxon>Eukaryota</taxon>
        <taxon>Viridiplantae</taxon>
        <taxon>Streptophyta</taxon>
        <taxon>Embryophyta</taxon>
        <taxon>Tracheophyta</taxon>
        <taxon>Spermatophyta</taxon>
        <taxon>Magnoliopsida</taxon>
        <taxon>eudicotyledons</taxon>
        <taxon>Gunneridae</taxon>
        <taxon>Pentapetalae</taxon>
        <taxon>asterids</taxon>
        <taxon>campanulids</taxon>
        <taxon>Asterales</taxon>
        <taxon>Asteraceae</taxon>
        <taxon>Cichorioideae</taxon>
        <taxon>Cichorieae</taxon>
        <taxon>Lactucinae</taxon>
        <taxon>Lactuca</taxon>
    </lineage>
</organism>
<name>A0AA36A1E2_LACSI</name>